<dbReference type="RefSeq" id="WP_248155785.1">
    <property type="nucleotide sequence ID" value="NZ_JALNMJ010000011.1"/>
</dbReference>
<keyword evidence="1" id="KW-0812">Transmembrane</keyword>
<protein>
    <submittedName>
        <fullName evidence="2">Uncharacterized protein</fullName>
    </submittedName>
</protein>
<evidence type="ECO:0000313" key="2">
    <source>
        <dbReference type="EMBL" id="MCK7613675.1"/>
    </source>
</evidence>
<comment type="caution">
    <text evidence="2">The sequence shown here is derived from an EMBL/GenBank/DDBJ whole genome shotgun (WGS) entry which is preliminary data.</text>
</comment>
<evidence type="ECO:0000256" key="1">
    <source>
        <dbReference type="SAM" id="Phobius"/>
    </source>
</evidence>
<feature type="transmembrane region" description="Helical" evidence="1">
    <location>
        <begin position="104"/>
        <end position="125"/>
    </location>
</feature>
<dbReference type="Proteomes" id="UP001431221">
    <property type="component" value="Unassembled WGS sequence"/>
</dbReference>
<sequence length="223" mass="24861">MGKDLDEEAKGAQYDNIVATLIGNDYVTVFGKEDVSPASVYATVPVMAFLSYVCGLLSNSPEPNLYLVFQTAVIVLLSITFVVFAKILNSVLPQVDVVPRRLSLLFFSHFMITLIAFFLASLIWGDRYPGYESVVDTAQIYCFVAFILIVLFSIARLRHENSIAAYFKEYSLTAILTNLAKISLVAIVVNLLNFKIFLEVVVRTNDGLVRKMFESGARFLDSI</sequence>
<keyword evidence="1" id="KW-1133">Transmembrane helix</keyword>
<keyword evidence="1" id="KW-0472">Membrane</keyword>
<reference evidence="2" key="1">
    <citation type="submission" date="2022-04" db="EMBL/GenBank/DDBJ databases">
        <title>Roseibium sp. CAU 1639 isolated from mud.</title>
        <authorList>
            <person name="Kim W."/>
        </authorList>
    </citation>
    <scope>NUCLEOTIDE SEQUENCE</scope>
    <source>
        <strain evidence="2">CAU 1639</strain>
    </source>
</reference>
<feature type="transmembrane region" description="Helical" evidence="1">
    <location>
        <begin position="137"/>
        <end position="155"/>
    </location>
</feature>
<name>A0ABT0GXY0_9HYPH</name>
<accession>A0ABT0GXY0</accession>
<proteinExistence type="predicted"/>
<feature type="transmembrane region" description="Helical" evidence="1">
    <location>
        <begin position="38"/>
        <end position="58"/>
    </location>
</feature>
<organism evidence="2 3">
    <name type="scientific">Roseibium sediminicola</name>
    <dbReference type="NCBI Taxonomy" id="2933272"/>
    <lineage>
        <taxon>Bacteria</taxon>
        <taxon>Pseudomonadati</taxon>
        <taxon>Pseudomonadota</taxon>
        <taxon>Alphaproteobacteria</taxon>
        <taxon>Hyphomicrobiales</taxon>
        <taxon>Stappiaceae</taxon>
        <taxon>Roseibium</taxon>
    </lineage>
</organism>
<dbReference type="EMBL" id="JALNMJ010000011">
    <property type="protein sequence ID" value="MCK7613675.1"/>
    <property type="molecule type" value="Genomic_DNA"/>
</dbReference>
<evidence type="ECO:0000313" key="3">
    <source>
        <dbReference type="Proteomes" id="UP001431221"/>
    </source>
</evidence>
<feature type="transmembrane region" description="Helical" evidence="1">
    <location>
        <begin position="175"/>
        <end position="194"/>
    </location>
</feature>
<keyword evidence="3" id="KW-1185">Reference proteome</keyword>
<feature type="transmembrane region" description="Helical" evidence="1">
    <location>
        <begin position="65"/>
        <end position="84"/>
    </location>
</feature>
<gene>
    <name evidence="2" type="ORF">M0H32_16005</name>
</gene>